<evidence type="ECO:0000256" key="1">
    <source>
        <dbReference type="ARBA" id="ARBA00007867"/>
    </source>
</evidence>
<feature type="domain" description="PABS" evidence="6">
    <location>
        <begin position="263"/>
        <end position="498"/>
    </location>
</feature>
<protein>
    <submittedName>
        <fullName evidence="7">Spermidine synthase</fullName>
    </submittedName>
</protein>
<dbReference type="Gene3D" id="3.40.50.150">
    <property type="entry name" value="Vaccinia Virus protein VP39"/>
    <property type="match status" value="1"/>
</dbReference>
<dbReference type="AlphaFoldDB" id="A0A455T1P6"/>
<dbReference type="PANTHER" id="PTHR43317:SF1">
    <property type="entry name" value="THERMOSPERMINE SYNTHASE ACAULIS5"/>
    <property type="match status" value="1"/>
</dbReference>
<gene>
    <name evidence="7" type="ORF">KTA_26560</name>
</gene>
<evidence type="ECO:0000256" key="3">
    <source>
        <dbReference type="ARBA" id="ARBA00023115"/>
    </source>
</evidence>
<sequence>MTTVTSDEQKPHLEESIAPAAAHPLQKWLLVLVVFVAGAASLGVEMAASRLLAPYFGSSQFVWAALIGLILLYLTSGYYLGGRLADRFPRPIVFYLITTIAAFTIGLIPLISRPILLWSLNAFATYSASVFIGSLAAVILLFAIPVILLGCVSPFAIRLLLQQVGRSGRLAGQLYAISTAGSIVGTFLPVLWLIPNYGTRFTFLVTAITLLLVSILGLVVSSLGTGNGGWPPRDSKHAARINKKSLLSLLLLIPLGLEFLALRGPIKPASGTDGGGVLIAERESDYNYIQVVRVGSEMQLILNEGQAVHSVYDPTTILTGGPWDYFMIAPYFNKPPFTPAMVHRVAIIGLGAGTIPREITAAYGPIPIDGVEIDPAIVELGRRYFAMNEPNLHVIVQDGRYFLRTTTQKYDLIGIDAYQQPYVPFQLATEEFFSEVRAHLTPTGVAVINAGRTRHDFRLVETLAQTMHAVFPNVYIIDTARFTNSIIVGTNATTSLSNFARNTAMLTNPLLVSVAQASLAFGNLREEQGRHVFFTDDRSPIEQLIDQMILDAIRSGDE</sequence>
<dbReference type="SUPFAM" id="SSF53335">
    <property type="entry name" value="S-adenosyl-L-methionine-dependent methyltransferases"/>
    <property type="match status" value="1"/>
</dbReference>
<evidence type="ECO:0000313" key="7">
    <source>
        <dbReference type="EMBL" id="BBH94457.1"/>
    </source>
</evidence>
<name>A0A455T1P6_9CHLR</name>
<feature type="active site" description="Proton acceptor" evidence="4">
    <location>
        <position position="416"/>
    </location>
</feature>
<dbReference type="EMBL" id="AP019377">
    <property type="protein sequence ID" value="BBH94457.1"/>
    <property type="molecule type" value="Genomic_DNA"/>
</dbReference>
<dbReference type="SUPFAM" id="SSF103473">
    <property type="entry name" value="MFS general substrate transporter"/>
    <property type="match status" value="1"/>
</dbReference>
<comment type="similarity">
    <text evidence="1">Belongs to the spermidine/spermine synthase family.</text>
</comment>
<keyword evidence="5" id="KW-1133">Transmembrane helix</keyword>
<keyword evidence="5" id="KW-0472">Membrane</keyword>
<feature type="transmembrane region" description="Helical" evidence="5">
    <location>
        <begin position="28"/>
        <end position="48"/>
    </location>
</feature>
<feature type="transmembrane region" description="Helical" evidence="5">
    <location>
        <begin position="173"/>
        <end position="195"/>
    </location>
</feature>
<feature type="transmembrane region" description="Helical" evidence="5">
    <location>
        <begin position="245"/>
        <end position="262"/>
    </location>
</feature>
<organism evidence="7">
    <name type="scientific">Thermogemmatispora argillosa</name>
    <dbReference type="NCBI Taxonomy" id="2045280"/>
    <lineage>
        <taxon>Bacteria</taxon>
        <taxon>Bacillati</taxon>
        <taxon>Chloroflexota</taxon>
        <taxon>Ktedonobacteria</taxon>
        <taxon>Thermogemmatisporales</taxon>
        <taxon>Thermogemmatisporaceae</taxon>
        <taxon>Thermogemmatispora</taxon>
    </lineage>
</organism>
<feature type="transmembrane region" description="Helical" evidence="5">
    <location>
        <begin position="60"/>
        <end position="80"/>
    </location>
</feature>
<feature type="transmembrane region" description="Helical" evidence="5">
    <location>
        <begin position="131"/>
        <end position="161"/>
    </location>
</feature>
<dbReference type="Pfam" id="PF01564">
    <property type="entry name" value="Spermine_synth"/>
    <property type="match status" value="1"/>
</dbReference>
<feature type="transmembrane region" description="Helical" evidence="5">
    <location>
        <begin position="92"/>
        <end position="111"/>
    </location>
</feature>
<keyword evidence="2 4" id="KW-0808">Transferase</keyword>
<evidence type="ECO:0000259" key="6">
    <source>
        <dbReference type="PROSITE" id="PS51006"/>
    </source>
</evidence>
<evidence type="ECO:0000256" key="2">
    <source>
        <dbReference type="ARBA" id="ARBA00022679"/>
    </source>
</evidence>
<dbReference type="PROSITE" id="PS51006">
    <property type="entry name" value="PABS_2"/>
    <property type="match status" value="1"/>
</dbReference>
<dbReference type="InterPro" id="IPR036259">
    <property type="entry name" value="MFS_trans_sf"/>
</dbReference>
<dbReference type="CDD" id="cd02440">
    <property type="entry name" value="AdoMet_MTases"/>
    <property type="match status" value="1"/>
</dbReference>
<dbReference type="GO" id="GO:0006596">
    <property type="term" value="P:polyamine biosynthetic process"/>
    <property type="evidence" value="ECO:0007669"/>
    <property type="project" value="UniProtKB-UniRule"/>
</dbReference>
<dbReference type="PANTHER" id="PTHR43317">
    <property type="entry name" value="THERMOSPERMINE SYNTHASE ACAULIS5"/>
    <property type="match status" value="1"/>
</dbReference>
<keyword evidence="5" id="KW-0812">Transmembrane</keyword>
<accession>A0A455T1P6</accession>
<proteinExistence type="inferred from homology"/>
<dbReference type="Gene3D" id="1.20.1250.20">
    <property type="entry name" value="MFS general substrate transporter like domains"/>
    <property type="match status" value="1"/>
</dbReference>
<keyword evidence="3 4" id="KW-0620">Polyamine biosynthesis</keyword>
<dbReference type="InterPro" id="IPR029063">
    <property type="entry name" value="SAM-dependent_MTases_sf"/>
</dbReference>
<evidence type="ECO:0000256" key="4">
    <source>
        <dbReference type="PROSITE-ProRule" id="PRU00354"/>
    </source>
</evidence>
<feature type="transmembrane region" description="Helical" evidence="5">
    <location>
        <begin position="201"/>
        <end position="224"/>
    </location>
</feature>
<dbReference type="NCBIfam" id="NF037959">
    <property type="entry name" value="MFS_SpdSyn"/>
    <property type="match status" value="2"/>
</dbReference>
<reference evidence="7" key="1">
    <citation type="submission" date="2018-12" db="EMBL/GenBank/DDBJ databases">
        <title>Novel natural products biosynthetic potential of the class Ktedonobacteria.</title>
        <authorList>
            <person name="Zheng Y."/>
            <person name="Saitou A."/>
            <person name="Wang C.M."/>
            <person name="Toyoda A."/>
            <person name="Minakuchi Y."/>
            <person name="Sekiguchi Y."/>
            <person name="Ueda K."/>
            <person name="Takano H."/>
            <person name="Sakai Y."/>
            <person name="Yokota A."/>
            <person name="Yabe S."/>
        </authorList>
    </citation>
    <scope>NUCLEOTIDE SEQUENCE</scope>
    <source>
        <strain evidence="7">A3-2</strain>
    </source>
</reference>
<evidence type="ECO:0000256" key="5">
    <source>
        <dbReference type="SAM" id="Phobius"/>
    </source>
</evidence>
<dbReference type="InterPro" id="IPR030374">
    <property type="entry name" value="PABS"/>
</dbReference>
<dbReference type="GO" id="GO:0016740">
    <property type="term" value="F:transferase activity"/>
    <property type="evidence" value="ECO:0007669"/>
    <property type="project" value="UniProtKB-UniRule"/>
</dbReference>